<accession>A0A369UI89</accession>
<gene>
    <name evidence="2" type="ORF">DVJ77_16305</name>
</gene>
<keyword evidence="3" id="KW-1185">Reference proteome</keyword>
<name>A0A369UI89_9GAMM</name>
<feature type="chain" id="PRO_5016869783" description="Multidrug transporter" evidence="1">
    <location>
        <begin position="26"/>
        <end position="314"/>
    </location>
</feature>
<keyword evidence="1" id="KW-0732">Signal</keyword>
<dbReference type="OrthoDB" id="7059230at2"/>
<protein>
    <recommendedName>
        <fullName evidence="4">Multidrug transporter</fullName>
    </recommendedName>
</protein>
<dbReference type="AlphaFoldDB" id="A0A369UI89"/>
<feature type="signal peptide" evidence="1">
    <location>
        <begin position="1"/>
        <end position="25"/>
    </location>
</feature>
<evidence type="ECO:0000313" key="2">
    <source>
        <dbReference type="EMBL" id="RDD80464.1"/>
    </source>
</evidence>
<comment type="caution">
    <text evidence="2">The sequence shown here is derived from an EMBL/GenBank/DDBJ whole genome shotgun (WGS) entry which is preliminary data.</text>
</comment>
<evidence type="ECO:0000313" key="3">
    <source>
        <dbReference type="Proteomes" id="UP000253782"/>
    </source>
</evidence>
<dbReference type="Proteomes" id="UP000253782">
    <property type="component" value="Unassembled WGS sequence"/>
</dbReference>
<reference evidence="2 3" key="1">
    <citation type="submission" date="2018-07" db="EMBL/GenBank/DDBJ databases">
        <title>Dyella tabacisoli L4-6T, whole genome shotgun sequence.</title>
        <authorList>
            <person name="Zhou X.-K."/>
            <person name="Li W.-J."/>
            <person name="Duan Y.-Q."/>
        </authorList>
    </citation>
    <scope>NUCLEOTIDE SEQUENCE [LARGE SCALE GENOMIC DNA]</scope>
    <source>
        <strain evidence="2 3">L4-6</strain>
    </source>
</reference>
<dbReference type="Gene3D" id="2.40.420.20">
    <property type="match status" value="1"/>
</dbReference>
<proteinExistence type="predicted"/>
<organism evidence="2 3">
    <name type="scientific">Dyella tabacisoli</name>
    <dbReference type="NCBI Taxonomy" id="2282381"/>
    <lineage>
        <taxon>Bacteria</taxon>
        <taxon>Pseudomonadati</taxon>
        <taxon>Pseudomonadota</taxon>
        <taxon>Gammaproteobacteria</taxon>
        <taxon>Lysobacterales</taxon>
        <taxon>Rhodanobacteraceae</taxon>
        <taxon>Dyella</taxon>
    </lineage>
</organism>
<sequence>MARQSLRRWAPLFAALSLPCIVASAAATELTAEAQEKLGLATAALQSAQAPAAIAATAEVLDPSSLAKLADDIVAAQAAADASAAEYTRTQALVAADGNMSRKALEAARTQSIADQSKLRQARTQLRVEWGGSFAALDAGALRTRVDALLEGRETLLKSEPLSAPTAAFVADTATLQLAEKKLLDARVLGALPRSSSGVSAAWLLQASSTSLVPGMILTAQLHGRAQNESKQQGVLLPRAAVVRWNGVAWAYVVTDATHFERRAVQALAMTPAGWLVGTPFKAGEKVVTQGVETLIAVDAAPVPAAADSTPAGD</sequence>
<dbReference type="EMBL" id="QQAH01000016">
    <property type="protein sequence ID" value="RDD80464.1"/>
    <property type="molecule type" value="Genomic_DNA"/>
</dbReference>
<evidence type="ECO:0008006" key="4">
    <source>
        <dbReference type="Google" id="ProtNLM"/>
    </source>
</evidence>
<evidence type="ECO:0000256" key="1">
    <source>
        <dbReference type="SAM" id="SignalP"/>
    </source>
</evidence>
<dbReference type="RefSeq" id="WP_114846589.1">
    <property type="nucleotide sequence ID" value="NZ_JBHSPE010000025.1"/>
</dbReference>